<dbReference type="RefSeq" id="XP_029226664.1">
    <property type="nucleotide sequence ID" value="XM_029373207.1"/>
</dbReference>
<evidence type="ECO:0000313" key="4">
    <source>
        <dbReference type="Proteomes" id="UP000284403"/>
    </source>
</evidence>
<organism evidence="3 4">
    <name type="scientific">Trypanosoma conorhini</name>
    <dbReference type="NCBI Taxonomy" id="83891"/>
    <lineage>
        <taxon>Eukaryota</taxon>
        <taxon>Discoba</taxon>
        <taxon>Euglenozoa</taxon>
        <taxon>Kinetoplastea</taxon>
        <taxon>Metakinetoplastina</taxon>
        <taxon>Trypanosomatida</taxon>
        <taxon>Trypanosomatidae</taxon>
        <taxon>Trypanosoma</taxon>
    </lineage>
</organism>
<protein>
    <submittedName>
        <fullName evidence="3">Putative OSM3-like kinesin</fullName>
    </submittedName>
</protein>
<feature type="region of interest" description="Disordered" evidence="2">
    <location>
        <begin position="299"/>
        <end position="334"/>
    </location>
</feature>
<evidence type="ECO:0000256" key="1">
    <source>
        <dbReference type="SAM" id="Coils"/>
    </source>
</evidence>
<comment type="caution">
    <text evidence="3">The sequence shown here is derived from an EMBL/GenBank/DDBJ whole genome shotgun (WGS) entry which is preliminary data.</text>
</comment>
<dbReference type="OrthoDB" id="265280at2759"/>
<proteinExistence type="predicted"/>
<evidence type="ECO:0000256" key="2">
    <source>
        <dbReference type="SAM" id="MobiDB-lite"/>
    </source>
</evidence>
<accession>A0A422P5S1</accession>
<keyword evidence="1" id="KW-0175">Coiled coil</keyword>
<dbReference type="AlphaFoldDB" id="A0A422P5S1"/>
<feature type="coiled-coil region" evidence="1">
    <location>
        <begin position="127"/>
        <end position="225"/>
    </location>
</feature>
<feature type="compositionally biased region" description="Low complexity" evidence="2">
    <location>
        <begin position="356"/>
        <end position="374"/>
    </location>
</feature>
<gene>
    <name evidence="3" type="ORF">Tco025E_06328</name>
</gene>
<dbReference type="EMBL" id="MKKU01000425">
    <property type="protein sequence ID" value="RNF13035.1"/>
    <property type="molecule type" value="Genomic_DNA"/>
</dbReference>
<feature type="coiled-coil region" evidence="1">
    <location>
        <begin position="6"/>
        <end position="33"/>
    </location>
</feature>
<feature type="compositionally biased region" description="Basic and acidic residues" evidence="2">
    <location>
        <begin position="377"/>
        <end position="409"/>
    </location>
</feature>
<evidence type="ECO:0000313" key="3">
    <source>
        <dbReference type="EMBL" id="RNF13035.1"/>
    </source>
</evidence>
<reference evidence="3 4" key="1">
    <citation type="journal article" date="2018" name="BMC Genomics">
        <title>Genomic comparison of Trypanosoma conorhini and Trypanosoma rangeli to Trypanosoma cruzi strains of high and low virulence.</title>
        <authorList>
            <person name="Bradwell K.R."/>
            <person name="Koparde V.N."/>
            <person name="Matveyev A.V."/>
            <person name="Serrano M.G."/>
            <person name="Alves J.M."/>
            <person name="Parikh H."/>
            <person name="Huang B."/>
            <person name="Lee V."/>
            <person name="Espinosa-Alvarez O."/>
            <person name="Ortiz P.A."/>
            <person name="Costa-Martins A.G."/>
            <person name="Teixeira M.M."/>
            <person name="Buck G.A."/>
        </authorList>
    </citation>
    <scope>NUCLEOTIDE SEQUENCE [LARGE SCALE GENOMIC DNA]</scope>
    <source>
        <strain evidence="3 4">025E</strain>
    </source>
</reference>
<keyword evidence="4" id="KW-1185">Reference proteome</keyword>
<dbReference type="GeneID" id="40319939"/>
<feature type="region of interest" description="Disordered" evidence="2">
    <location>
        <begin position="350"/>
        <end position="409"/>
    </location>
</feature>
<sequence length="409" mass="45249">MSADPVKRLEELEAELRARNEALSSRIQSLLTESGDSELPELHVLREDRVRLIEEIQHNKDEGDALLLQVEGNGEVASLYRVAARVQRFEEFADRANNYVKTVLPNEIERIAEADRLHSDDEVAAYIKDLQTKREGELKKIALLKERTAKRAQDMRNGPRVEHGELNALSRVTKAKEEELDKETRDTQAYTDEAKAKKCELLAKIKELRQAKSKLQAELLDNKHKNEKLVNGIKTRIRHAELSNTRDVRVCQQLNVGNAALTTNAQTLLGQLNVEHYGIEGAPSENALLTMRKEEVKRASAAVSNNRNNNNGTSQAANGTSQAANGASQAANGASQAANVDVDINSKGAYQRHGTQNSNGSASAASSRQQLNAAKTPLEELKRTESQRGDEAAVQENLDKRREEGETAP</sequence>
<dbReference type="Proteomes" id="UP000284403">
    <property type="component" value="Unassembled WGS sequence"/>
</dbReference>
<name>A0A422P5S1_9TRYP</name>